<evidence type="ECO:0000256" key="1">
    <source>
        <dbReference type="ARBA" id="ARBA00022649"/>
    </source>
</evidence>
<comment type="similarity">
    <text evidence="2">Belongs to the TacA antitoxin family.</text>
</comment>
<dbReference type="PANTHER" id="PTHR35401:SF2">
    <property type="entry name" value="ABC-TYPE TRANSPORT SYSTEM"/>
    <property type="match status" value="1"/>
</dbReference>
<sequence length="119" mass="13525">MKAQTNEASEDHRLVARVDTQTQQLIAQAAELSGMTMSQFLVHSARSKAEEVLDRFTRIRVSVETGNRILEILDRNPLKPSGKLMQDALDYKEFTSVKDARLEANADSETSRQQDFWGR</sequence>
<evidence type="ECO:0008006" key="5">
    <source>
        <dbReference type="Google" id="ProtNLM"/>
    </source>
</evidence>
<dbReference type="Gene3D" id="1.20.5.780">
    <property type="entry name" value="Single helix bin"/>
    <property type="match status" value="1"/>
</dbReference>
<name>A0A5M3Q486_9GAMM</name>
<accession>A0A5M3Q486</accession>
<evidence type="ECO:0000313" key="3">
    <source>
        <dbReference type="EMBL" id="GBO89899.1"/>
    </source>
</evidence>
<evidence type="ECO:0000313" key="4">
    <source>
        <dbReference type="Proteomes" id="UP000387223"/>
    </source>
</evidence>
<dbReference type="GO" id="GO:0006355">
    <property type="term" value="P:regulation of DNA-templated transcription"/>
    <property type="evidence" value="ECO:0007669"/>
    <property type="project" value="InterPro"/>
</dbReference>
<evidence type="ECO:0000256" key="2">
    <source>
        <dbReference type="ARBA" id="ARBA00049988"/>
    </source>
</evidence>
<dbReference type="SUPFAM" id="SSF47598">
    <property type="entry name" value="Ribbon-helix-helix"/>
    <property type="match status" value="1"/>
</dbReference>
<gene>
    <name evidence="3" type="ORF">MSSD14B_35670</name>
</gene>
<dbReference type="Proteomes" id="UP000387223">
    <property type="component" value="Unassembled WGS sequence"/>
</dbReference>
<dbReference type="InterPro" id="IPR010985">
    <property type="entry name" value="Ribbon_hlx_hlx"/>
</dbReference>
<organism evidence="3 4">
    <name type="scientific">Marinobacter salsuginis</name>
    <dbReference type="NCBI Taxonomy" id="418719"/>
    <lineage>
        <taxon>Bacteria</taxon>
        <taxon>Pseudomonadati</taxon>
        <taxon>Pseudomonadota</taxon>
        <taxon>Gammaproteobacteria</taxon>
        <taxon>Pseudomonadales</taxon>
        <taxon>Marinobacteraceae</taxon>
        <taxon>Marinobacter</taxon>
    </lineage>
</organism>
<dbReference type="InterPro" id="IPR014795">
    <property type="entry name" value="TacA_1-like"/>
</dbReference>
<dbReference type="AlphaFoldDB" id="A0A5M3Q486"/>
<dbReference type="PANTHER" id="PTHR35401">
    <property type="entry name" value="COPG FAMILY HELIX-TURN-HELIX PROTEIN-RELATED-RELATED"/>
    <property type="match status" value="1"/>
</dbReference>
<dbReference type="Pfam" id="PF08681">
    <property type="entry name" value="TacA1"/>
    <property type="match status" value="1"/>
</dbReference>
<dbReference type="EMBL" id="BGZI01000029">
    <property type="protein sequence ID" value="GBO89899.1"/>
    <property type="molecule type" value="Genomic_DNA"/>
</dbReference>
<protein>
    <recommendedName>
        <fullName evidence="5">DUF1778 domain-containing protein</fullName>
    </recommendedName>
</protein>
<keyword evidence="1" id="KW-1277">Toxin-antitoxin system</keyword>
<proteinExistence type="inferred from homology"/>
<comment type="caution">
    <text evidence="3">The sequence shown here is derived from an EMBL/GenBank/DDBJ whole genome shotgun (WGS) entry which is preliminary data.</text>
</comment>
<reference evidence="3 4" key="1">
    <citation type="journal article" date="2019" name="J. Gen. Appl. Microbiol.">
        <title>Aerobic degradation of cis-dichloroethene by the marine bacterium Marinobacter salsuginis strain 5N-3.</title>
        <authorList>
            <person name="Inoue Y."/>
            <person name="Fukunaga Y."/>
            <person name="Katsumata H."/>
            <person name="Ohji S."/>
            <person name="Hosoyama A."/>
            <person name="Mori K."/>
            <person name="Ando K."/>
        </authorList>
    </citation>
    <scope>NUCLEOTIDE SEQUENCE [LARGE SCALE GENOMIC DNA]</scope>
    <source>
        <strain evidence="3 4">NBRC 109114</strain>
    </source>
</reference>
<dbReference type="RefSeq" id="WP_136632366.1">
    <property type="nucleotide sequence ID" value="NZ_BGZI01000029.1"/>
</dbReference>